<dbReference type="PATRIC" id="fig|136857.5.peg.813"/>
<dbReference type="STRING" id="136857.CTEST_04110"/>
<proteinExistence type="predicted"/>
<feature type="transmembrane region" description="Helical" evidence="1">
    <location>
        <begin position="138"/>
        <end position="159"/>
    </location>
</feature>
<dbReference type="OrthoDB" id="4410589at2"/>
<dbReference type="RefSeq" id="WP_047252655.1">
    <property type="nucleotide sequence ID" value="NZ_CP011545.1"/>
</dbReference>
<evidence type="ECO:0000256" key="1">
    <source>
        <dbReference type="SAM" id="Phobius"/>
    </source>
</evidence>
<keyword evidence="1" id="KW-1133">Transmembrane helix</keyword>
<dbReference type="KEGG" id="cted:CTEST_04110"/>
<accession>A0A0G3H4E8</accession>
<feature type="transmembrane region" description="Helical" evidence="1">
    <location>
        <begin position="64"/>
        <end position="83"/>
    </location>
</feature>
<organism evidence="2 3">
    <name type="scientific">Corynebacterium testudinoris</name>
    <dbReference type="NCBI Taxonomy" id="136857"/>
    <lineage>
        <taxon>Bacteria</taxon>
        <taxon>Bacillati</taxon>
        <taxon>Actinomycetota</taxon>
        <taxon>Actinomycetes</taxon>
        <taxon>Mycobacteriales</taxon>
        <taxon>Corynebacteriaceae</taxon>
        <taxon>Corynebacterium</taxon>
    </lineage>
</organism>
<reference evidence="3" key="2">
    <citation type="submission" date="2015-05" db="EMBL/GenBank/DDBJ databases">
        <title>Complete genome sequence of Corynebacterium testudinoris DSM 44614, recovered from necrotic lesions in the mouth of a tortoise.</title>
        <authorList>
            <person name="Ruckert C."/>
            <person name="Albersmeier A."/>
            <person name="Winkler A."/>
            <person name="Tauch A."/>
        </authorList>
    </citation>
    <scope>NUCLEOTIDE SEQUENCE [LARGE SCALE GENOMIC DNA]</scope>
    <source>
        <strain evidence="3">DSM 44614</strain>
    </source>
</reference>
<dbReference type="EMBL" id="CP011545">
    <property type="protein sequence ID" value="AKK08271.1"/>
    <property type="molecule type" value="Genomic_DNA"/>
</dbReference>
<reference evidence="2 3" key="1">
    <citation type="journal article" date="2015" name="Genome Announc.">
        <title>Complete Genome Sequence of the Type Strain Corynebacterium testudinoris DSM 44614, Recovered from Necrotic Lesions in the Mouth of a Tortoise.</title>
        <authorList>
            <person name="Ruckert C."/>
            <person name="Kriete M."/>
            <person name="Jaenicke S."/>
            <person name="Winkler A."/>
            <person name="Tauch A."/>
        </authorList>
    </citation>
    <scope>NUCLEOTIDE SEQUENCE [LARGE SCALE GENOMIC DNA]</scope>
    <source>
        <strain evidence="2 3">DSM 44614</strain>
    </source>
</reference>
<protein>
    <submittedName>
        <fullName evidence="2">Uncharacterized protein</fullName>
    </submittedName>
</protein>
<keyword evidence="1" id="KW-0472">Membrane</keyword>
<keyword evidence="3" id="KW-1185">Reference proteome</keyword>
<name>A0A0G3H4E8_9CORY</name>
<dbReference type="AlphaFoldDB" id="A0A0G3H4E8"/>
<feature type="transmembrane region" description="Helical" evidence="1">
    <location>
        <begin position="36"/>
        <end position="58"/>
    </location>
</feature>
<sequence>MTTTTHLTSTEEKFQRRVDQLSHSLPAWRTPQRRQLLVRGLWATIIAMAITSLISYFWFPIALAWVPLGLMGMVLWTMLRTVIDCKDTAPLRFLDEFEAEELLKARSRAFNFVSGALLVMAFVLIFGAAFTVGDGHRLAFAVGGFGIFIFMAGSVIPAARMARLMDDED</sequence>
<gene>
    <name evidence="2" type="ORF">CTEST_04110</name>
</gene>
<keyword evidence="1" id="KW-0812">Transmembrane</keyword>
<feature type="transmembrane region" description="Helical" evidence="1">
    <location>
        <begin position="109"/>
        <end position="132"/>
    </location>
</feature>
<dbReference type="Proteomes" id="UP000035540">
    <property type="component" value="Chromosome"/>
</dbReference>
<evidence type="ECO:0000313" key="2">
    <source>
        <dbReference type="EMBL" id="AKK08271.1"/>
    </source>
</evidence>
<evidence type="ECO:0000313" key="3">
    <source>
        <dbReference type="Proteomes" id="UP000035540"/>
    </source>
</evidence>